<evidence type="ECO:0000256" key="1">
    <source>
        <dbReference type="ARBA" id="ARBA00004141"/>
    </source>
</evidence>
<dbReference type="InterPro" id="IPR020846">
    <property type="entry name" value="MFS_dom"/>
</dbReference>
<dbReference type="Pfam" id="PF07690">
    <property type="entry name" value="MFS_1"/>
    <property type="match status" value="1"/>
</dbReference>
<organism evidence="7 8">
    <name type="scientific">Ophiocordyceps australis</name>
    <dbReference type="NCBI Taxonomy" id="1399860"/>
    <lineage>
        <taxon>Eukaryota</taxon>
        <taxon>Fungi</taxon>
        <taxon>Dikarya</taxon>
        <taxon>Ascomycota</taxon>
        <taxon>Pezizomycotina</taxon>
        <taxon>Sordariomycetes</taxon>
        <taxon>Hypocreomycetidae</taxon>
        <taxon>Hypocreales</taxon>
        <taxon>Ophiocordycipitaceae</taxon>
        <taxon>Ophiocordyceps</taxon>
    </lineage>
</organism>
<feature type="transmembrane region" description="Helical" evidence="5">
    <location>
        <begin position="112"/>
        <end position="135"/>
    </location>
</feature>
<sequence>MVILIDCAAYFMEGSQINLLEQAICKRHYSFPSTPRDCTISPVQAELTTINQMLYTFNRLPSLIMSLPMGILADRYGRRPVLLLALFGSLLQDAVAKLVLWRPSVLPPRLIWLSSLATLVGGGDAVASSMLFLVVADVAVAGQRARLFYMVTACGLVGEVVATPVSAWLMARNPWIPYFMYTALIIVGSIIPLFFLPETLSRGKFNASKAEEGQDERVFSKYTSSTMVSRLQPLLKPNILAVVFAFFVSALGAQLMSFLLQYIRQRFYWTYAKVSRLAQFKSCHFTNRITRLVS</sequence>
<feature type="transmembrane region" description="Helical" evidence="5">
    <location>
        <begin position="239"/>
        <end position="263"/>
    </location>
</feature>
<dbReference type="InterPro" id="IPR005829">
    <property type="entry name" value="Sugar_transporter_CS"/>
</dbReference>
<keyword evidence="8" id="KW-1185">Reference proteome</keyword>
<evidence type="ECO:0000313" key="7">
    <source>
        <dbReference type="EMBL" id="PHH83233.1"/>
    </source>
</evidence>
<evidence type="ECO:0000259" key="6">
    <source>
        <dbReference type="PROSITE" id="PS50850"/>
    </source>
</evidence>
<protein>
    <recommendedName>
        <fullName evidence="6">Major facilitator superfamily (MFS) profile domain-containing protein</fullName>
    </recommendedName>
</protein>
<evidence type="ECO:0000256" key="5">
    <source>
        <dbReference type="SAM" id="Phobius"/>
    </source>
</evidence>
<dbReference type="Proteomes" id="UP000224854">
    <property type="component" value="Unassembled WGS sequence"/>
</dbReference>
<dbReference type="PANTHER" id="PTHR23507">
    <property type="entry name" value="ZGC:174356"/>
    <property type="match status" value="1"/>
</dbReference>
<dbReference type="SUPFAM" id="SSF103473">
    <property type="entry name" value="MFS general substrate transporter"/>
    <property type="match status" value="1"/>
</dbReference>
<evidence type="ECO:0000256" key="4">
    <source>
        <dbReference type="ARBA" id="ARBA00023136"/>
    </source>
</evidence>
<dbReference type="GO" id="GO:0022857">
    <property type="term" value="F:transmembrane transporter activity"/>
    <property type="evidence" value="ECO:0007669"/>
    <property type="project" value="InterPro"/>
</dbReference>
<keyword evidence="4 5" id="KW-0472">Membrane</keyword>
<evidence type="ECO:0000256" key="2">
    <source>
        <dbReference type="ARBA" id="ARBA00022692"/>
    </source>
</evidence>
<feature type="domain" description="Major facilitator superfamily (MFS) profile" evidence="6">
    <location>
        <begin position="2"/>
        <end position="294"/>
    </location>
</feature>
<dbReference type="GO" id="GO:0016020">
    <property type="term" value="C:membrane"/>
    <property type="evidence" value="ECO:0007669"/>
    <property type="project" value="UniProtKB-SubCell"/>
</dbReference>
<reference evidence="7 8" key="1">
    <citation type="submission" date="2017-06" db="EMBL/GenBank/DDBJ databases">
        <title>Ant-infecting Ophiocordyceps genomes reveal a high diversity of potential behavioral manipulation genes and a possible major role for enterotoxins.</title>
        <authorList>
            <person name="De Bekker C."/>
            <person name="Evans H.C."/>
            <person name="Brachmann A."/>
            <person name="Hughes D.P."/>
        </authorList>
    </citation>
    <scope>NUCLEOTIDE SEQUENCE [LARGE SCALE GENOMIC DNA]</scope>
    <source>
        <strain evidence="7 8">1348a</strain>
    </source>
</reference>
<gene>
    <name evidence="7" type="ORF">CDD82_2844</name>
</gene>
<keyword evidence="3 5" id="KW-1133">Transmembrane helix</keyword>
<dbReference type="AlphaFoldDB" id="A0A2C5ZTS9"/>
<accession>A0A2C5ZTS9</accession>
<dbReference type="EMBL" id="NJEU01000021">
    <property type="protein sequence ID" value="PHH83233.1"/>
    <property type="molecule type" value="Genomic_DNA"/>
</dbReference>
<name>A0A2C5ZTS9_9HYPO</name>
<dbReference type="InterPro" id="IPR036259">
    <property type="entry name" value="MFS_trans_sf"/>
</dbReference>
<dbReference type="OrthoDB" id="194139at2759"/>
<evidence type="ECO:0000256" key="3">
    <source>
        <dbReference type="ARBA" id="ARBA00022989"/>
    </source>
</evidence>
<feature type="transmembrane region" description="Helical" evidence="5">
    <location>
        <begin position="175"/>
        <end position="196"/>
    </location>
</feature>
<comment type="subcellular location">
    <subcellularLocation>
        <location evidence="1">Membrane</location>
        <topology evidence="1">Multi-pass membrane protein</topology>
    </subcellularLocation>
</comment>
<feature type="transmembrane region" description="Helical" evidence="5">
    <location>
        <begin position="147"/>
        <end position="169"/>
    </location>
</feature>
<proteinExistence type="predicted"/>
<dbReference type="PROSITE" id="PS50850">
    <property type="entry name" value="MFS"/>
    <property type="match status" value="1"/>
</dbReference>
<keyword evidence="2 5" id="KW-0812">Transmembrane</keyword>
<dbReference type="InterPro" id="IPR011701">
    <property type="entry name" value="MFS"/>
</dbReference>
<dbReference type="Gene3D" id="1.20.1250.20">
    <property type="entry name" value="MFS general substrate transporter like domains"/>
    <property type="match status" value="1"/>
</dbReference>
<comment type="caution">
    <text evidence="7">The sequence shown here is derived from an EMBL/GenBank/DDBJ whole genome shotgun (WGS) entry which is preliminary data.</text>
</comment>
<evidence type="ECO:0000313" key="8">
    <source>
        <dbReference type="Proteomes" id="UP000224854"/>
    </source>
</evidence>
<dbReference type="PANTHER" id="PTHR23507:SF1">
    <property type="entry name" value="FI18259P1-RELATED"/>
    <property type="match status" value="1"/>
</dbReference>
<dbReference type="PROSITE" id="PS00216">
    <property type="entry name" value="SUGAR_TRANSPORT_1"/>
    <property type="match status" value="1"/>
</dbReference>